<keyword evidence="3" id="KW-1185">Reference proteome</keyword>
<evidence type="ECO:0000313" key="3">
    <source>
        <dbReference type="Proteomes" id="UP001054252"/>
    </source>
</evidence>
<evidence type="ECO:0000256" key="1">
    <source>
        <dbReference type="SAM" id="MobiDB-lite"/>
    </source>
</evidence>
<sequence length="38" mass="4315">MEKATCFARPHLLPLPDSSSRQPPQAPLATDSFFEKNW</sequence>
<dbReference type="Proteomes" id="UP001054252">
    <property type="component" value="Unassembled WGS sequence"/>
</dbReference>
<dbReference type="EMBL" id="BPVZ01000038">
    <property type="protein sequence ID" value="GKV13244.1"/>
    <property type="molecule type" value="Genomic_DNA"/>
</dbReference>
<evidence type="ECO:0000313" key="2">
    <source>
        <dbReference type="EMBL" id="GKV13244.1"/>
    </source>
</evidence>
<proteinExistence type="predicted"/>
<protein>
    <submittedName>
        <fullName evidence="2">Uncharacterized protein</fullName>
    </submittedName>
</protein>
<reference evidence="2 3" key="1">
    <citation type="journal article" date="2021" name="Commun. Biol.">
        <title>The genome of Shorea leprosula (Dipterocarpaceae) highlights the ecological relevance of drought in aseasonal tropical rainforests.</title>
        <authorList>
            <person name="Ng K.K.S."/>
            <person name="Kobayashi M.J."/>
            <person name="Fawcett J.A."/>
            <person name="Hatakeyama M."/>
            <person name="Paape T."/>
            <person name="Ng C.H."/>
            <person name="Ang C.C."/>
            <person name="Tnah L.H."/>
            <person name="Lee C.T."/>
            <person name="Nishiyama T."/>
            <person name="Sese J."/>
            <person name="O'Brien M.J."/>
            <person name="Copetti D."/>
            <person name="Mohd Noor M.I."/>
            <person name="Ong R.C."/>
            <person name="Putra M."/>
            <person name="Sireger I.Z."/>
            <person name="Indrioko S."/>
            <person name="Kosugi Y."/>
            <person name="Izuno A."/>
            <person name="Isagi Y."/>
            <person name="Lee S.L."/>
            <person name="Shimizu K.K."/>
        </authorList>
    </citation>
    <scope>NUCLEOTIDE SEQUENCE [LARGE SCALE GENOMIC DNA]</scope>
    <source>
        <strain evidence="2">214</strain>
    </source>
</reference>
<name>A0AAV5JPD4_9ROSI</name>
<accession>A0AAV5JPD4</accession>
<feature type="region of interest" description="Disordered" evidence="1">
    <location>
        <begin position="1"/>
        <end position="38"/>
    </location>
</feature>
<comment type="caution">
    <text evidence="2">The sequence shown here is derived from an EMBL/GenBank/DDBJ whole genome shotgun (WGS) entry which is preliminary data.</text>
</comment>
<dbReference type="AlphaFoldDB" id="A0AAV5JPD4"/>
<organism evidence="2 3">
    <name type="scientific">Rubroshorea leprosula</name>
    <dbReference type="NCBI Taxonomy" id="152421"/>
    <lineage>
        <taxon>Eukaryota</taxon>
        <taxon>Viridiplantae</taxon>
        <taxon>Streptophyta</taxon>
        <taxon>Embryophyta</taxon>
        <taxon>Tracheophyta</taxon>
        <taxon>Spermatophyta</taxon>
        <taxon>Magnoliopsida</taxon>
        <taxon>eudicotyledons</taxon>
        <taxon>Gunneridae</taxon>
        <taxon>Pentapetalae</taxon>
        <taxon>rosids</taxon>
        <taxon>malvids</taxon>
        <taxon>Malvales</taxon>
        <taxon>Dipterocarpaceae</taxon>
        <taxon>Rubroshorea</taxon>
    </lineage>
</organism>
<gene>
    <name evidence="2" type="ORF">SLEP1_g24284</name>
</gene>